<dbReference type="RefSeq" id="WP_166755269.1">
    <property type="nucleotide sequence ID" value="NZ_BAABJU010000015.1"/>
</dbReference>
<feature type="domain" description="Beta-lactamase-related" evidence="1">
    <location>
        <begin position="21"/>
        <end position="346"/>
    </location>
</feature>
<evidence type="ECO:0000313" key="5">
    <source>
        <dbReference type="Proteomes" id="UP000648663"/>
    </source>
</evidence>
<comment type="caution">
    <text evidence="3">The sequence shown here is derived from an EMBL/GenBank/DDBJ whole genome shotgun (WGS) entry which is preliminary data.</text>
</comment>
<accession>A0A846LR23</accession>
<dbReference type="AlphaFoldDB" id="A0A846LR23"/>
<gene>
    <name evidence="3" type="ORF">FB380_002411</name>
    <name evidence="2" type="ORF">GCM10011589_27750</name>
</gene>
<dbReference type="InterPro" id="IPR050491">
    <property type="entry name" value="AmpC-like"/>
</dbReference>
<reference evidence="3 4" key="3">
    <citation type="submission" date="2020-02" db="EMBL/GenBank/DDBJ databases">
        <title>Sequencing the genomes of 1000 actinobacteria strains.</title>
        <authorList>
            <person name="Klenk H.-P."/>
        </authorList>
    </citation>
    <scope>NUCLEOTIDE SEQUENCE [LARGE SCALE GENOMIC DNA]</scope>
    <source>
        <strain evidence="3 4">DSM 45201</strain>
    </source>
</reference>
<organism evidence="3 4">
    <name type="scientific">Modestobacter marinus</name>
    <dbReference type="NCBI Taxonomy" id="477641"/>
    <lineage>
        <taxon>Bacteria</taxon>
        <taxon>Bacillati</taxon>
        <taxon>Actinomycetota</taxon>
        <taxon>Actinomycetes</taxon>
        <taxon>Geodermatophilales</taxon>
        <taxon>Geodermatophilaceae</taxon>
        <taxon>Modestobacter</taxon>
    </lineage>
</organism>
<evidence type="ECO:0000313" key="2">
    <source>
        <dbReference type="EMBL" id="GGL69892.1"/>
    </source>
</evidence>
<keyword evidence="5" id="KW-1185">Reference proteome</keyword>
<reference evidence="5" key="2">
    <citation type="journal article" date="2019" name="Int. J. Syst. Evol. Microbiol.">
        <title>The Global Catalogue of Microorganisms (GCM) 10K type strain sequencing project: providing services to taxonomists for standard genome sequencing and annotation.</title>
        <authorList>
            <consortium name="The Broad Institute Genomics Platform"/>
            <consortium name="The Broad Institute Genome Sequencing Center for Infectious Disease"/>
            <person name="Wu L."/>
            <person name="Ma J."/>
        </authorList>
    </citation>
    <scope>NUCLEOTIDE SEQUENCE [LARGE SCALE GENOMIC DNA]</scope>
    <source>
        <strain evidence="5">CGMCC 4.5581</strain>
    </source>
</reference>
<protein>
    <submittedName>
        <fullName evidence="3">CubicO group peptidase (Beta-lactamase class C family)</fullName>
    </submittedName>
    <submittedName>
        <fullName evidence="2">Serine hydrolase</fullName>
    </submittedName>
</protein>
<sequence>MSTTPERTAEVAAAAAGYLESWLEHQRRRLRVPGVQAAVRVGGQLVLDTALGVADLDSGAPLTPGHLFRIASHSKTFTATAVLQLVEAGRLRLDDPIGQWVPALQGSAVAAVTVRELLGHQGGVIRDGRDNDHWQLGQPFPDAELLLRIAVEEGAVLERNEHFKYSNIGYSLLGLAIEAVTGRPYAAHVQQAVVDPLGLADTGPEWEPGRAGEHATGHTGLLDGEDTRLTIPAVDTRAMAAATGFWSTARDLTAFGAALTTGDPRLLRDDTKRLMRRPESEIRAHAAPPRHYGLGLDLRTQGERRLVGHSGGFPGHITRTWIDPEAQVVVSVLTNAVDGPADALARGLFGLLDLALAAPADVPQPPAAELARYAGRFVNLWGATDVALLGGRLVLLHPSAPDPAEEHLELTVEGPDTLRLETVAGFGSAGETVEYRWADDGTAAVVRLGGISAWPAEVFRAQRAAQVRAGGAAR</sequence>
<keyword evidence="2" id="KW-0378">Hydrolase</keyword>
<proteinExistence type="predicted"/>
<dbReference type="PANTHER" id="PTHR46825">
    <property type="entry name" value="D-ALANYL-D-ALANINE-CARBOXYPEPTIDASE/ENDOPEPTIDASE AMPH"/>
    <property type="match status" value="1"/>
</dbReference>
<dbReference type="Proteomes" id="UP000648663">
    <property type="component" value="Unassembled WGS sequence"/>
</dbReference>
<dbReference type="InterPro" id="IPR012338">
    <property type="entry name" value="Beta-lactam/transpept-like"/>
</dbReference>
<evidence type="ECO:0000313" key="4">
    <source>
        <dbReference type="Proteomes" id="UP000552836"/>
    </source>
</evidence>
<dbReference type="SUPFAM" id="SSF56601">
    <property type="entry name" value="beta-lactamase/transpeptidase-like"/>
    <property type="match status" value="1"/>
</dbReference>
<dbReference type="InterPro" id="IPR001466">
    <property type="entry name" value="Beta-lactam-related"/>
</dbReference>
<reference evidence="2" key="4">
    <citation type="submission" date="2024-05" db="EMBL/GenBank/DDBJ databases">
        <authorList>
            <person name="Sun Q."/>
            <person name="Zhou Y."/>
        </authorList>
    </citation>
    <scope>NUCLEOTIDE SEQUENCE</scope>
    <source>
        <strain evidence="2">CGMCC 4.5581</strain>
    </source>
</reference>
<evidence type="ECO:0000313" key="3">
    <source>
        <dbReference type="EMBL" id="NIH67965.1"/>
    </source>
</evidence>
<dbReference type="PANTHER" id="PTHR46825:SF9">
    <property type="entry name" value="BETA-LACTAMASE-RELATED DOMAIN-CONTAINING PROTEIN"/>
    <property type="match status" value="1"/>
</dbReference>
<dbReference type="Proteomes" id="UP000552836">
    <property type="component" value="Unassembled WGS sequence"/>
</dbReference>
<dbReference type="EMBL" id="JAAMPA010000001">
    <property type="protein sequence ID" value="NIH67965.1"/>
    <property type="molecule type" value="Genomic_DNA"/>
</dbReference>
<dbReference type="Pfam" id="PF00144">
    <property type="entry name" value="Beta-lactamase"/>
    <property type="match status" value="1"/>
</dbReference>
<dbReference type="EMBL" id="BMMI01000005">
    <property type="protein sequence ID" value="GGL69892.1"/>
    <property type="molecule type" value="Genomic_DNA"/>
</dbReference>
<evidence type="ECO:0000259" key="1">
    <source>
        <dbReference type="Pfam" id="PF00144"/>
    </source>
</evidence>
<dbReference type="Gene3D" id="3.40.710.10">
    <property type="entry name" value="DD-peptidase/beta-lactamase superfamily"/>
    <property type="match status" value="1"/>
</dbReference>
<dbReference type="GO" id="GO:0016787">
    <property type="term" value="F:hydrolase activity"/>
    <property type="evidence" value="ECO:0007669"/>
    <property type="project" value="UniProtKB-KW"/>
</dbReference>
<name>A0A846LR23_9ACTN</name>
<reference evidence="2" key="1">
    <citation type="journal article" date="2014" name="Int. J. Syst. Evol. Microbiol.">
        <title>Complete genome of a new Firmicutes species belonging to the dominant human colonic microbiota ('Ruminococcus bicirculans') reveals two chromosomes and a selective capacity to utilize plant glucans.</title>
        <authorList>
            <consortium name="NISC Comparative Sequencing Program"/>
            <person name="Wegmann U."/>
            <person name="Louis P."/>
            <person name="Goesmann A."/>
            <person name="Henrissat B."/>
            <person name="Duncan S.H."/>
            <person name="Flint H.J."/>
        </authorList>
    </citation>
    <scope>NUCLEOTIDE SEQUENCE</scope>
    <source>
        <strain evidence="2">CGMCC 4.5581</strain>
    </source>
</reference>